<dbReference type="PANTHER" id="PTHR31633:SF1">
    <property type="entry name" value="H_ACA RIBONUCLEOPROTEIN COMPLEX NON-CORE SUBUNIT NAF1"/>
    <property type="match status" value="1"/>
</dbReference>
<feature type="compositionally biased region" description="Polar residues" evidence="9">
    <location>
        <begin position="75"/>
        <end position="86"/>
    </location>
</feature>
<evidence type="ECO:0000256" key="6">
    <source>
        <dbReference type="ARBA" id="ARBA00022553"/>
    </source>
</evidence>
<dbReference type="GO" id="GO:0003723">
    <property type="term" value="F:RNA binding"/>
    <property type="evidence" value="ECO:0007669"/>
    <property type="project" value="UniProtKB-KW"/>
</dbReference>
<keyword evidence="4" id="KW-0690">Ribosome biogenesis</keyword>
<feature type="region of interest" description="Disordered" evidence="9">
    <location>
        <begin position="399"/>
        <end position="482"/>
    </location>
</feature>
<dbReference type="InterPro" id="IPR040309">
    <property type="entry name" value="Naf1"/>
</dbReference>
<dbReference type="GO" id="GO:0005732">
    <property type="term" value="C:sno(s)RNA-containing ribonucleoprotein complex"/>
    <property type="evidence" value="ECO:0007669"/>
    <property type="project" value="InterPro"/>
</dbReference>
<evidence type="ECO:0000256" key="7">
    <source>
        <dbReference type="ARBA" id="ARBA00022884"/>
    </source>
</evidence>
<dbReference type="GO" id="GO:0006364">
    <property type="term" value="P:rRNA processing"/>
    <property type="evidence" value="ECO:0007669"/>
    <property type="project" value="UniProtKB-KW"/>
</dbReference>
<dbReference type="InterPro" id="IPR009000">
    <property type="entry name" value="Transl_B-barrel_sf"/>
</dbReference>
<feature type="compositionally biased region" description="Basic and acidic residues" evidence="9">
    <location>
        <begin position="435"/>
        <end position="446"/>
    </location>
</feature>
<keyword evidence="5" id="KW-0698">rRNA processing</keyword>
<feature type="compositionally biased region" description="Polar residues" evidence="9">
    <location>
        <begin position="42"/>
        <end position="52"/>
    </location>
</feature>
<proteinExistence type="inferred from homology"/>
<feature type="compositionally biased region" description="Basic residues" evidence="9">
    <location>
        <begin position="423"/>
        <end position="434"/>
    </location>
</feature>
<evidence type="ECO:0000256" key="2">
    <source>
        <dbReference type="ARBA" id="ARBA00009801"/>
    </source>
</evidence>
<evidence type="ECO:0000256" key="1">
    <source>
        <dbReference type="ARBA" id="ARBA00004123"/>
    </source>
</evidence>
<evidence type="ECO:0000256" key="3">
    <source>
        <dbReference type="ARBA" id="ARBA00021438"/>
    </source>
</evidence>
<comment type="subcellular location">
    <subcellularLocation>
        <location evidence="1">Nucleus</location>
    </subcellularLocation>
</comment>
<evidence type="ECO:0000256" key="9">
    <source>
        <dbReference type="SAM" id="MobiDB-lite"/>
    </source>
</evidence>
<dbReference type="GO" id="GO:0000493">
    <property type="term" value="P:box H/ACA snoRNP assembly"/>
    <property type="evidence" value="ECO:0007669"/>
    <property type="project" value="InterPro"/>
</dbReference>
<keyword evidence="10" id="KW-0687">Ribonucleoprotein</keyword>
<name>A0AA35S4G7_GEOBA</name>
<feature type="region of interest" description="Disordered" evidence="9">
    <location>
        <begin position="1"/>
        <end position="86"/>
    </location>
</feature>
<reference evidence="10" key="1">
    <citation type="submission" date="2023-03" db="EMBL/GenBank/DDBJ databases">
        <authorList>
            <person name="Steffen K."/>
            <person name="Cardenas P."/>
        </authorList>
    </citation>
    <scope>NUCLEOTIDE SEQUENCE</scope>
</reference>
<dbReference type="Gene3D" id="2.40.10.230">
    <property type="entry name" value="Probable tRNA pseudouridine synthase domain"/>
    <property type="match status" value="1"/>
</dbReference>
<evidence type="ECO:0000256" key="5">
    <source>
        <dbReference type="ARBA" id="ARBA00022552"/>
    </source>
</evidence>
<dbReference type="GO" id="GO:0005634">
    <property type="term" value="C:nucleus"/>
    <property type="evidence" value="ECO:0007669"/>
    <property type="project" value="UniProtKB-SubCell"/>
</dbReference>
<evidence type="ECO:0000313" key="10">
    <source>
        <dbReference type="EMBL" id="CAI8021741.1"/>
    </source>
</evidence>
<keyword evidence="8" id="KW-0539">Nucleus</keyword>
<accession>A0AA35S4G7</accession>
<organism evidence="10 11">
    <name type="scientific">Geodia barretti</name>
    <name type="common">Barrett's horny sponge</name>
    <dbReference type="NCBI Taxonomy" id="519541"/>
    <lineage>
        <taxon>Eukaryota</taxon>
        <taxon>Metazoa</taxon>
        <taxon>Porifera</taxon>
        <taxon>Demospongiae</taxon>
        <taxon>Heteroscleromorpha</taxon>
        <taxon>Tetractinellida</taxon>
        <taxon>Astrophorina</taxon>
        <taxon>Geodiidae</taxon>
        <taxon>Geodia</taxon>
    </lineage>
</organism>
<dbReference type="EMBL" id="CASHTH010001914">
    <property type="protein sequence ID" value="CAI8021741.1"/>
    <property type="molecule type" value="Genomic_DNA"/>
</dbReference>
<feature type="compositionally biased region" description="Polar residues" evidence="9">
    <location>
        <begin position="12"/>
        <end position="22"/>
    </location>
</feature>
<dbReference type="Proteomes" id="UP001174909">
    <property type="component" value="Unassembled WGS sequence"/>
</dbReference>
<evidence type="ECO:0000313" key="11">
    <source>
        <dbReference type="Proteomes" id="UP001174909"/>
    </source>
</evidence>
<dbReference type="Pfam" id="PF04410">
    <property type="entry name" value="Gar1"/>
    <property type="match status" value="1"/>
</dbReference>
<sequence>MSDSLSEDQKQEGNQPLMTTTHIYIDPRPEQAFAEACENQKQEGNQSTSPTVSPRLDPGSMSVVGDGLSEGKGEGNQSSSQEVATVSQLDSGDIADHLSEKSENQIEESSNAVMSQAMPDKADSLLEAFDNQKQDGNESSSWKSYAVTAHSCVAQGPYQTISDIADGLSEVSKNQKQDGNLFTESNAATIKQVQLQAQDTVCDSAGQAEPRPSLNVCSLWTCDSSRLDSTCGDSSSSTDSSDESCIMDEHSQHHEIVERGNEHAEADSFVPRTKGETLYQDLPPVECCDVQFPNDGRLLPVATVSHYTEKLLILCGLPNTPPIDEGTILWNKARTSIAKVFETFGPVRTPFYSIRINSVNDLPSLGITFGDEVYVIPAHPTLTKYVFPQELMKWRGSDASWKDDNEVPPQLQDYSDDENEKKASKRKANLRKPKNRNESSLRELRRQTGISFTEPPRLPQSASRREPVPHYPRPEVNPNSHASMYDPGGVHAAYNPHSGVYPFQHMGPTPPSGMLRPSHSQEVLFWHPAQRLLAPQYYQYPPANFP</sequence>
<protein>
    <recommendedName>
        <fullName evidence="3">H/ACA ribonucleoprotein complex non-core subunit NAF1</fullName>
    </recommendedName>
</protein>
<dbReference type="InterPro" id="IPR007504">
    <property type="entry name" value="H/ACA_rnp_Gar1/Naf1"/>
</dbReference>
<comment type="caution">
    <text evidence="10">The sequence shown here is derived from an EMBL/GenBank/DDBJ whole genome shotgun (WGS) entry which is preliminary data.</text>
</comment>
<evidence type="ECO:0000256" key="4">
    <source>
        <dbReference type="ARBA" id="ARBA00022517"/>
    </source>
</evidence>
<dbReference type="GO" id="GO:0001522">
    <property type="term" value="P:pseudouridine synthesis"/>
    <property type="evidence" value="ECO:0007669"/>
    <property type="project" value="InterPro"/>
</dbReference>
<gene>
    <name evidence="10" type="ORF">GBAR_LOCUS12849</name>
</gene>
<dbReference type="InterPro" id="IPR038664">
    <property type="entry name" value="Gar1/Naf1_Cbf5-bd_sf"/>
</dbReference>
<evidence type="ECO:0000256" key="8">
    <source>
        <dbReference type="ARBA" id="ARBA00023242"/>
    </source>
</evidence>
<dbReference type="AlphaFoldDB" id="A0AA35S4G7"/>
<keyword evidence="11" id="KW-1185">Reference proteome</keyword>
<keyword evidence="6" id="KW-0597">Phosphoprotein</keyword>
<dbReference type="SUPFAM" id="SSF50447">
    <property type="entry name" value="Translation proteins"/>
    <property type="match status" value="1"/>
</dbReference>
<dbReference type="PANTHER" id="PTHR31633">
    <property type="entry name" value="H/ACA RIBONUCLEOPROTEIN COMPLEX NON-CORE SUBUNIT NAF1"/>
    <property type="match status" value="1"/>
</dbReference>
<comment type="similarity">
    <text evidence="2">Belongs to the NAF1 family.</text>
</comment>
<keyword evidence="7" id="KW-0694">RNA-binding</keyword>